<reference evidence="2 3" key="1">
    <citation type="journal article" date="2019" name="Int. J. Syst. Evol. Microbiol.">
        <title>The Global Catalogue of Microorganisms (GCM) 10K type strain sequencing project: providing services to taxonomists for standard genome sequencing and annotation.</title>
        <authorList>
            <consortium name="The Broad Institute Genomics Platform"/>
            <consortium name="The Broad Institute Genome Sequencing Center for Infectious Disease"/>
            <person name="Wu L."/>
            <person name="Ma J."/>
        </authorList>
    </citation>
    <scope>NUCLEOTIDE SEQUENCE [LARGE SCALE GENOMIC DNA]</scope>
    <source>
        <strain evidence="2 3">JCM 6922</strain>
    </source>
</reference>
<dbReference type="EMBL" id="BAAATK010000028">
    <property type="protein sequence ID" value="GAA2446245.1"/>
    <property type="molecule type" value="Genomic_DNA"/>
</dbReference>
<evidence type="ECO:0000256" key="1">
    <source>
        <dbReference type="SAM" id="MobiDB-lite"/>
    </source>
</evidence>
<accession>A0ABN3K4H6</accession>
<dbReference type="Proteomes" id="UP001500460">
    <property type="component" value="Unassembled WGS sequence"/>
</dbReference>
<proteinExistence type="predicted"/>
<evidence type="ECO:0000313" key="2">
    <source>
        <dbReference type="EMBL" id="GAA2446245.1"/>
    </source>
</evidence>
<protein>
    <submittedName>
        <fullName evidence="2">Uncharacterized protein</fullName>
    </submittedName>
</protein>
<name>A0ABN3K4H6_9ACTN</name>
<evidence type="ECO:0000313" key="3">
    <source>
        <dbReference type="Proteomes" id="UP001500460"/>
    </source>
</evidence>
<gene>
    <name evidence="2" type="ORF">GCM10010421_42190</name>
</gene>
<feature type="region of interest" description="Disordered" evidence="1">
    <location>
        <begin position="1"/>
        <end position="68"/>
    </location>
</feature>
<sequence length="68" mass="6685">MREEAGTASDSGMAGGRRTTTPLTSTPAGEAMAEGGRCRAGRGHDRDPAARTGGARTGELGNGPAEGA</sequence>
<feature type="compositionally biased region" description="Polar residues" evidence="1">
    <location>
        <begin position="18"/>
        <end position="27"/>
    </location>
</feature>
<organism evidence="2 3">
    <name type="scientific">Streptomyces glaucus</name>
    <dbReference type="NCBI Taxonomy" id="284029"/>
    <lineage>
        <taxon>Bacteria</taxon>
        <taxon>Bacillati</taxon>
        <taxon>Actinomycetota</taxon>
        <taxon>Actinomycetes</taxon>
        <taxon>Kitasatosporales</taxon>
        <taxon>Streptomycetaceae</taxon>
        <taxon>Streptomyces</taxon>
    </lineage>
</organism>
<comment type="caution">
    <text evidence="2">The sequence shown here is derived from an EMBL/GenBank/DDBJ whole genome shotgun (WGS) entry which is preliminary data.</text>
</comment>
<keyword evidence="3" id="KW-1185">Reference proteome</keyword>